<feature type="domain" description="FLYWCH-type" evidence="5">
    <location>
        <begin position="754"/>
        <end position="813"/>
    </location>
</feature>
<evidence type="ECO:0000256" key="2">
    <source>
        <dbReference type="ARBA" id="ARBA00022771"/>
    </source>
</evidence>
<dbReference type="Gene3D" id="3.30.420.10">
    <property type="entry name" value="Ribonuclease H-like superfamily/Ribonuclease H"/>
    <property type="match status" value="1"/>
</dbReference>
<accession>A0A8S9X3C3</accession>
<dbReference type="InterPro" id="IPR001888">
    <property type="entry name" value="Transposase_1"/>
</dbReference>
<organism evidence="6 7">
    <name type="scientific">Apolygus lucorum</name>
    <name type="common">Small green plant bug</name>
    <name type="synonym">Lygocoris lucorum</name>
    <dbReference type="NCBI Taxonomy" id="248454"/>
    <lineage>
        <taxon>Eukaryota</taxon>
        <taxon>Metazoa</taxon>
        <taxon>Ecdysozoa</taxon>
        <taxon>Arthropoda</taxon>
        <taxon>Hexapoda</taxon>
        <taxon>Insecta</taxon>
        <taxon>Pterygota</taxon>
        <taxon>Neoptera</taxon>
        <taxon>Paraneoptera</taxon>
        <taxon>Hemiptera</taxon>
        <taxon>Heteroptera</taxon>
        <taxon>Panheteroptera</taxon>
        <taxon>Cimicomorpha</taxon>
        <taxon>Miridae</taxon>
        <taxon>Mirini</taxon>
        <taxon>Apolygus</taxon>
    </lineage>
</organism>
<evidence type="ECO:0000259" key="5">
    <source>
        <dbReference type="Pfam" id="PF04500"/>
    </source>
</evidence>
<feature type="region of interest" description="Disordered" evidence="4">
    <location>
        <begin position="293"/>
        <end position="324"/>
    </location>
</feature>
<protein>
    <recommendedName>
        <fullName evidence="5">FLYWCH-type domain-containing protein</fullName>
    </recommendedName>
</protein>
<dbReference type="PANTHER" id="PTHR46060:SF1">
    <property type="entry name" value="MARINER MOS1 TRANSPOSASE-LIKE PROTEIN"/>
    <property type="match status" value="1"/>
</dbReference>
<evidence type="ECO:0000256" key="4">
    <source>
        <dbReference type="SAM" id="MobiDB-lite"/>
    </source>
</evidence>
<proteinExistence type="predicted"/>
<reference evidence="6" key="1">
    <citation type="journal article" date="2021" name="Mol. Ecol. Resour.">
        <title>Apolygus lucorum genome provides insights into omnivorousness and mesophyll feeding.</title>
        <authorList>
            <person name="Liu Y."/>
            <person name="Liu H."/>
            <person name="Wang H."/>
            <person name="Huang T."/>
            <person name="Liu B."/>
            <person name="Yang B."/>
            <person name="Yin L."/>
            <person name="Li B."/>
            <person name="Zhang Y."/>
            <person name="Zhang S."/>
            <person name="Jiang F."/>
            <person name="Zhang X."/>
            <person name="Ren Y."/>
            <person name="Wang B."/>
            <person name="Wang S."/>
            <person name="Lu Y."/>
            <person name="Wu K."/>
            <person name="Fan W."/>
            <person name="Wang G."/>
        </authorList>
    </citation>
    <scope>NUCLEOTIDE SEQUENCE</scope>
    <source>
        <strain evidence="6">12Hb</strain>
    </source>
</reference>
<dbReference type="GO" id="GO:0003676">
    <property type="term" value="F:nucleic acid binding"/>
    <property type="evidence" value="ECO:0007669"/>
    <property type="project" value="InterPro"/>
</dbReference>
<dbReference type="AlphaFoldDB" id="A0A8S9X3C3"/>
<dbReference type="PANTHER" id="PTHR46060">
    <property type="entry name" value="MARINER MOS1 TRANSPOSASE-LIKE PROTEIN"/>
    <property type="match status" value="1"/>
</dbReference>
<evidence type="ECO:0000256" key="1">
    <source>
        <dbReference type="ARBA" id="ARBA00022723"/>
    </source>
</evidence>
<evidence type="ECO:0000256" key="3">
    <source>
        <dbReference type="ARBA" id="ARBA00022833"/>
    </source>
</evidence>
<dbReference type="GO" id="GO:0008270">
    <property type="term" value="F:zinc ion binding"/>
    <property type="evidence" value="ECO:0007669"/>
    <property type="project" value="UniProtKB-KW"/>
</dbReference>
<comment type="caution">
    <text evidence="6">The sequence shown here is derived from an EMBL/GenBank/DDBJ whole genome shotgun (WGS) entry which is preliminary data.</text>
</comment>
<keyword evidence="3" id="KW-0862">Zinc</keyword>
<dbReference type="InterPro" id="IPR007588">
    <property type="entry name" value="Znf_FLYWCH"/>
</dbReference>
<keyword evidence="7" id="KW-1185">Reference proteome</keyword>
<dbReference type="Gene3D" id="2.20.25.240">
    <property type="match status" value="2"/>
</dbReference>
<name>A0A8S9X3C3_APOLU</name>
<feature type="compositionally biased region" description="Basic and acidic residues" evidence="4">
    <location>
        <begin position="304"/>
        <end position="320"/>
    </location>
</feature>
<dbReference type="Pfam" id="PF04500">
    <property type="entry name" value="FLYWCH"/>
    <property type="match status" value="1"/>
</dbReference>
<feature type="region of interest" description="Disordered" evidence="4">
    <location>
        <begin position="425"/>
        <end position="455"/>
    </location>
</feature>
<dbReference type="InterPro" id="IPR036397">
    <property type="entry name" value="RNaseH_sf"/>
</dbReference>
<dbReference type="Pfam" id="PF01359">
    <property type="entry name" value="Transposase_1"/>
    <property type="match status" value="1"/>
</dbReference>
<dbReference type="OrthoDB" id="8189655at2759"/>
<evidence type="ECO:0000313" key="6">
    <source>
        <dbReference type="EMBL" id="KAF6202586.1"/>
    </source>
</evidence>
<dbReference type="Proteomes" id="UP000466442">
    <property type="component" value="Unassembled WGS sequence"/>
</dbReference>
<gene>
    <name evidence="6" type="ORF">GE061_002984</name>
</gene>
<evidence type="ECO:0000313" key="7">
    <source>
        <dbReference type="Proteomes" id="UP000466442"/>
    </source>
</evidence>
<sequence length="1172" mass="130437">MDYRELREVMKFLHCKGLMAKDIYADMLDTLGDSAPSYAMVKKWVTEFRRGRTSTEDLIRSGRPRDVSTYENVDYIRNLIKDDERVTVQDIAKYVGISFGSVHAILSKLLELVKVSGRWVPRRVSNDRRMTRMEFCKEIGSWYRVNPSRLVQQTVIDDAWIYHFERTEIFSQPPGTDAENGDEPPEQGILNKVLTGELKRPKIIETPSNVVDSVKDTVQTSDSSNGVKSDEVSGAIKPKLDENDDLVTSNSGDSEVKPEEIENEPDSTVQDGKVDSTDEKLVVAIKDDVKDEVKATNGGTSENGSDKVDSTENLSKDEGKVTNGASSAVPNILAILGQKPVNGRPAQGASSYIPIMGPHGLTLGHLSGNQFASILAGANMTQLASLAGVNPGLLNGANLAQLAGVGNLAQLGILAQAQQASGGNANMSLVGQKRPAPELTPLPKKKQRSGRPSSATSCVFWDSGGVILVETLEPGQKLTGEVYCGMLNRLKEAMDVKRPGALDRGVLLVEDQAPEGARPPRGLQLLPLPVNSPDLTPSDFHIFPKVKEHLRGRQKTGFVSAIEAYLKAQEDGYFKCALTEMERRCTLCVDLNGDYVENGNALLAFSYTCRQVMMSDPPPHYFVLHFASDDRAEGSTSQPTSNDLTVFRGLMESAVAHLALTEEMVLRQPECQQLQHLQQTQQNRMSGQESPLHPAVSGYSFGSNFPQTLQAKGILKKVFSDLPDLSAHIPIDLLEDSLGEFTAPILGLGSNVSFITSNRGKELLLYQGFKFGLHRRLACGGTSWSCCTRACPARLRCIGDSYTVTKARVDHNHPPPKPEKLERQKVYNAAKRKALETMSERPSNVISAVLSEETVDQLSKDDLARIRKNLHRARREHNKRLLKVFTDDLETNLSSILNPRTQRSSKPANLRGSRSRLQVHLEVVGENSQETEIKTEIKEEELSILPSSDGLAKVVLEEFIYVPAEDVQEVRLLVKNHEFTKESYVPGDMRWRCMNEHCQAKFVFIESETTFTDVCLDHNHPPPDLKSLNLRNACTMKLSSPVVTLEQCEFYGSEDITHSGPLPLDPYWVWDGPEPLRQPAHDGHPPLPATNQHCPVCLTKRHKFDAWKCGGCTSALKAWRDKQRYAVPRPLPRCYHSLYQPMFNCNGCRRRRMQWEWARRQTRPLGIPMIQY</sequence>
<keyword evidence="1" id="KW-0479">Metal-binding</keyword>
<feature type="compositionally biased region" description="Polar residues" evidence="4">
    <location>
        <begin position="214"/>
        <end position="227"/>
    </location>
</feature>
<keyword evidence="2" id="KW-0863">Zinc-finger</keyword>
<dbReference type="InterPro" id="IPR052709">
    <property type="entry name" value="Transposase-MT_Hybrid"/>
</dbReference>
<dbReference type="EMBL" id="WIXP02000011">
    <property type="protein sequence ID" value="KAF6202586.1"/>
    <property type="molecule type" value="Genomic_DNA"/>
</dbReference>
<feature type="region of interest" description="Disordered" evidence="4">
    <location>
        <begin position="214"/>
        <end position="277"/>
    </location>
</feature>